<dbReference type="Proteomes" id="UP000030170">
    <property type="component" value="Unassembled WGS sequence"/>
</dbReference>
<evidence type="ECO:0000313" key="1">
    <source>
        <dbReference type="EMBL" id="KGF73367.1"/>
    </source>
</evidence>
<proteinExistence type="predicted"/>
<sequence length="202" mass="23380">MPKFDDQIETVYASDRNLWREWLAEHHLISPGIWLIYYKVKSGKPSVQYSEAVMEALCFGWIDSKVKTLDQERYQQIFTPRKPKSVWSKLNKQYIEQLIEQGLMTEAGIEKINTAKQDGSWTALDAIEALIMPTDLTQALETDGTAKKNFEAFNNSTKKHILFWIDSAKRPETRFKRIDQTVKSAAQNKNPLERRATLNSLP</sequence>
<keyword evidence="2" id="KW-1185">Reference proteome</keyword>
<accession>A0A098TNC4</accession>
<dbReference type="AlphaFoldDB" id="A0A098TNC4"/>
<reference evidence="1 2" key="1">
    <citation type="journal article" date="2014" name="Mol. Ecol.">
        <title>Evolution of Synechococcus.</title>
        <authorList>
            <person name="Dvorak P."/>
            <person name="Casamatta D."/>
            <person name="Hasler P."/>
            <person name="Poulickova A."/>
            <person name="Ondrej V."/>
            <person name="Sanges R."/>
        </authorList>
    </citation>
    <scope>NUCLEOTIDE SEQUENCE [LARGE SCALE GENOMIC DNA]</scope>
    <source>
        <strain evidence="1 2">CAUP A 1101</strain>
    </source>
</reference>
<dbReference type="OrthoDB" id="9796999at2"/>
<comment type="caution">
    <text evidence="1">The sequence shown here is derived from an EMBL/GenBank/DDBJ whole genome shotgun (WGS) entry which is preliminary data.</text>
</comment>
<dbReference type="EMBL" id="JJML01000008">
    <property type="protein sequence ID" value="KGF73367.1"/>
    <property type="molecule type" value="Genomic_DNA"/>
</dbReference>
<evidence type="ECO:0000313" key="2">
    <source>
        <dbReference type="Proteomes" id="UP000030170"/>
    </source>
</evidence>
<evidence type="ECO:0008006" key="3">
    <source>
        <dbReference type="Google" id="ProtNLM"/>
    </source>
</evidence>
<organism evidence="1 2">
    <name type="scientific">Neosynechococcus sphagnicola sy1</name>
    <dbReference type="NCBI Taxonomy" id="1497020"/>
    <lineage>
        <taxon>Bacteria</taxon>
        <taxon>Bacillati</taxon>
        <taxon>Cyanobacteriota</taxon>
        <taxon>Cyanophyceae</taxon>
        <taxon>Neosynechococcales</taxon>
        <taxon>Neosynechococcaceae</taxon>
        <taxon>Neosynechococcus</taxon>
    </lineage>
</organism>
<name>A0A098TNC4_9CYAN</name>
<protein>
    <recommendedName>
        <fullName evidence="3">Bacteriocin-protection protein, YdeI/OmpD-associated family</fullName>
    </recommendedName>
</protein>
<dbReference type="Pfam" id="PF13376">
    <property type="entry name" value="OmdA"/>
    <property type="match status" value="1"/>
</dbReference>
<gene>
    <name evidence="1" type="ORF">DO97_19890</name>
</gene>
<dbReference type="RefSeq" id="WP_036531394.1">
    <property type="nucleotide sequence ID" value="NZ_JJML01000008.1"/>
</dbReference>